<evidence type="ECO:0000313" key="1">
    <source>
        <dbReference type="EMBL" id="VDN00531.1"/>
    </source>
</evidence>
<reference evidence="1 2" key="2">
    <citation type="submission" date="2018-08" db="EMBL/GenBank/DDBJ databases">
        <authorList>
            <person name="Laetsch R D."/>
            <person name="Stevens L."/>
            <person name="Kumar S."/>
            <person name="Blaxter L. M."/>
        </authorList>
    </citation>
    <scope>NUCLEOTIDE SEQUENCE [LARGE SCALE GENOMIC DNA]</scope>
</reference>
<evidence type="ECO:0000313" key="2">
    <source>
        <dbReference type="Proteomes" id="UP000271087"/>
    </source>
</evidence>
<keyword evidence="2" id="KW-1185">Reference proteome</keyword>
<dbReference type="WBParaSite" id="nOo.2.0.1.t13098-RA">
    <property type="protein sequence ID" value="nOo.2.0.1.t13098-RA"/>
    <property type="gene ID" value="nOo.2.0.1.g13098"/>
</dbReference>
<gene>
    <name evidence="1" type="ORF">NOO_LOCUS13098</name>
</gene>
<organism evidence="3">
    <name type="scientific">Onchocerca ochengi</name>
    <name type="common">Filarial nematode worm</name>
    <dbReference type="NCBI Taxonomy" id="42157"/>
    <lineage>
        <taxon>Eukaryota</taxon>
        <taxon>Metazoa</taxon>
        <taxon>Ecdysozoa</taxon>
        <taxon>Nematoda</taxon>
        <taxon>Chromadorea</taxon>
        <taxon>Rhabditida</taxon>
        <taxon>Spirurina</taxon>
        <taxon>Spiruromorpha</taxon>
        <taxon>Filarioidea</taxon>
        <taxon>Onchocercidae</taxon>
        <taxon>Onchocerca</taxon>
    </lineage>
</organism>
<name>A0A182EY43_ONCOC</name>
<sequence>MAQMRIELHAIRLEDGRLRAHRSCSTASDLFRSEQNENVRMRMAERRQRKTADQCQTKTVLSVIMRLQLFYIPFPDGQHKFPKMYSINDSKDKLKHAAEFVST</sequence>
<reference evidence="3" key="1">
    <citation type="submission" date="2016-06" db="UniProtKB">
        <authorList>
            <consortium name="WormBaseParasite"/>
        </authorList>
    </citation>
    <scope>IDENTIFICATION</scope>
</reference>
<evidence type="ECO:0000313" key="3">
    <source>
        <dbReference type="WBParaSite" id="nOo.2.0.1.t13098-RA"/>
    </source>
</evidence>
<proteinExistence type="predicted"/>
<dbReference type="EMBL" id="UYRW01013477">
    <property type="protein sequence ID" value="VDN00531.1"/>
    <property type="molecule type" value="Genomic_DNA"/>
</dbReference>
<accession>A0A182EY43</accession>
<protein>
    <submittedName>
        <fullName evidence="1 3">Uncharacterized protein</fullName>
    </submittedName>
</protein>
<dbReference type="AlphaFoldDB" id="A0A182EY43"/>
<dbReference type="Proteomes" id="UP000271087">
    <property type="component" value="Unassembled WGS sequence"/>
</dbReference>